<feature type="coiled-coil region" evidence="1">
    <location>
        <begin position="72"/>
        <end position="100"/>
    </location>
</feature>
<sequence>MYADEFELRIAKVRQRFATSLENKIEVAMIAADRMSGGKGSEIDHVQDSYRCLHNICGVGPTVGFAATGDAARAAESALMQAYQEKRALTDEEVQNLKTALEHLRDIAASELKLMYERGH</sequence>
<dbReference type="Gene3D" id="1.20.120.160">
    <property type="entry name" value="HPT domain"/>
    <property type="match status" value="1"/>
</dbReference>
<evidence type="ECO:0000256" key="1">
    <source>
        <dbReference type="SAM" id="Coils"/>
    </source>
</evidence>
<name>A0ABY3RKI8_9BRAD</name>
<organism evidence="2 3">
    <name type="scientific">Bradyrhizobium ontarionense</name>
    <dbReference type="NCBI Taxonomy" id="2898149"/>
    <lineage>
        <taxon>Bacteria</taxon>
        <taxon>Pseudomonadati</taxon>
        <taxon>Pseudomonadota</taxon>
        <taxon>Alphaproteobacteria</taxon>
        <taxon>Hyphomicrobiales</taxon>
        <taxon>Nitrobacteraceae</taxon>
        <taxon>Bradyrhizobium</taxon>
    </lineage>
</organism>
<reference evidence="2" key="1">
    <citation type="journal article" date="2024" name="Antonie Van Leeuwenhoek">
        <title>Bradyrhizobium ontarionense sp. nov., a novel bacterial symbiont isolated from Aeschynomene indica (Indian jointvetch), harbours photosynthesis, nitrogen fixation and nitrous oxide (N2O) reductase genes.</title>
        <authorList>
            <person name="Bromfield E.S.P."/>
            <person name="Cloutier S."/>
        </authorList>
    </citation>
    <scope>NUCLEOTIDE SEQUENCE</scope>
    <source>
        <strain evidence="2">A19</strain>
    </source>
</reference>
<proteinExistence type="predicted"/>
<dbReference type="EMBL" id="CP088156">
    <property type="protein sequence ID" value="UFZ07981.1"/>
    <property type="molecule type" value="Genomic_DNA"/>
</dbReference>
<accession>A0ABY3RKI8</accession>
<evidence type="ECO:0000313" key="3">
    <source>
        <dbReference type="Proteomes" id="UP001431010"/>
    </source>
</evidence>
<dbReference type="RefSeq" id="WP_231327430.1">
    <property type="nucleotide sequence ID" value="NZ_CP088156.1"/>
</dbReference>
<keyword evidence="3" id="KW-1185">Reference proteome</keyword>
<protein>
    <submittedName>
        <fullName evidence="2">Hpt domain-containing protein</fullName>
    </submittedName>
</protein>
<keyword evidence="1" id="KW-0175">Coiled coil</keyword>
<evidence type="ECO:0000313" key="2">
    <source>
        <dbReference type="EMBL" id="UFZ07981.1"/>
    </source>
</evidence>
<gene>
    <name evidence="2" type="ORF">LQG66_17495</name>
</gene>
<dbReference type="Proteomes" id="UP001431010">
    <property type="component" value="Chromosome"/>
</dbReference>
<dbReference type="InterPro" id="IPR036641">
    <property type="entry name" value="HPT_dom_sf"/>
</dbReference>
<dbReference type="SUPFAM" id="SSF47226">
    <property type="entry name" value="Histidine-containing phosphotransfer domain, HPT domain"/>
    <property type="match status" value="1"/>
</dbReference>